<name>A0A4Y2KG26_ARAVE</name>
<evidence type="ECO:0000313" key="2">
    <source>
        <dbReference type="Proteomes" id="UP000499080"/>
    </source>
</evidence>
<evidence type="ECO:0000313" key="1">
    <source>
        <dbReference type="EMBL" id="GBN00860.1"/>
    </source>
</evidence>
<accession>A0A4Y2KG26</accession>
<sequence>MDLSGEQGFCFRLRDWRSSWVMKLESAAGSPSPTRTDFCSHAGWVCFATAHYVKQQEGVFGFPYPISGAELASIGFAAGWALEHNQLVSIHTDNQSSIDVNNRNC</sequence>
<keyword evidence="2" id="KW-1185">Reference proteome</keyword>
<dbReference type="Proteomes" id="UP000499080">
    <property type="component" value="Unassembled WGS sequence"/>
</dbReference>
<protein>
    <recommendedName>
        <fullName evidence="3">RNase H type-1 domain-containing protein</fullName>
    </recommendedName>
</protein>
<dbReference type="EMBL" id="BGPR01004557">
    <property type="protein sequence ID" value="GBN00860.1"/>
    <property type="molecule type" value="Genomic_DNA"/>
</dbReference>
<gene>
    <name evidence="1" type="ORF">AVEN_157551_2</name>
</gene>
<reference evidence="1 2" key="1">
    <citation type="journal article" date="2019" name="Sci. Rep.">
        <title>Orb-weaving spider Araneus ventricosus genome elucidates the spidroin gene catalogue.</title>
        <authorList>
            <person name="Kono N."/>
            <person name="Nakamura H."/>
            <person name="Ohtoshi R."/>
            <person name="Moran D.A.P."/>
            <person name="Shinohara A."/>
            <person name="Yoshida Y."/>
            <person name="Fujiwara M."/>
            <person name="Mori M."/>
            <person name="Tomita M."/>
            <person name="Arakawa K."/>
        </authorList>
    </citation>
    <scope>NUCLEOTIDE SEQUENCE [LARGE SCALE GENOMIC DNA]</scope>
</reference>
<evidence type="ECO:0008006" key="3">
    <source>
        <dbReference type="Google" id="ProtNLM"/>
    </source>
</evidence>
<proteinExistence type="predicted"/>
<dbReference type="AlphaFoldDB" id="A0A4Y2KG26"/>
<comment type="caution">
    <text evidence="1">The sequence shown here is derived from an EMBL/GenBank/DDBJ whole genome shotgun (WGS) entry which is preliminary data.</text>
</comment>
<organism evidence="1 2">
    <name type="scientific">Araneus ventricosus</name>
    <name type="common">Orbweaver spider</name>
    <name type="synonym">Epeira ventricosa</name>
    <dbReference type="NCBI Taxonomy" id="182803"/>
    <lineage>
        <taxon>Eukaryota</taxon>
        <taxon>Metazoa</taxon>
        <taxon>Ecdysozoa</taxon>
        <taxon>Arthropoda</taxon>
        <taxon>Chelicerata</taxon>
        <taxon>Arachnida</taxon>
        <taxon>Araneae</taxon>
        <taxon>Araneomorphae</taxon>
        <taxon>Entelegynae</taxon>
        <taxon>Araneoidea</taxon>
        <taxon>Araneidae</taxon>
        <taxon>Araneus</taxon>
    </lineage>
</organism>